<keyword evidence="2" id="KW-0472">Membrane</keyword>
<organism evidence="3 4">
    <name type="scientific">Hyaloscypha hepaticicola</name>
    <dbReference type="NCBI Taxonomy" id="2082293"/>
    <lineage>
        <taxon>Eukaryota</taxon>
        <taxon>Fungi</taxon>
        <taxon>Dikarya</taxon>
        <taxon>Ascomycota</taxon>
        <taxon>Pezizomycotina</taxon>
        <taxon>Leotiomycetes</taxon>
        <taxon>Helotiales</taxon>
        <taxon>Hyaloscyphaceae</taxon>
        <taxon>Hyaloscypha</taxon>
    </lineage>
</organism>
<reference evidence="3 4" key="1">
    <citation type="submission" date="2016-05" db="EMBL/GenBank/DDBJ databases">
        <title>A degradative enzymes factory behind the ericoid mycorrhizal symbiosis.</title>
        <authorList>
            <consortium name="DOE Joint Genome Institute"/>
            <person name="Martino E."/>
            <person name="Morin E."/>
            <person name="Grelet G."/>
            <person name="Kuo A."/>
            <person name="Kohler A."/>
            <person name="Daghino S."/>
            <person name="Barry K."/>
            <person name="Choi C."/>
            <person name="Cichocki N."/>
            <person name="Clum A."/>
            <person name="Copeland A."/>
            <person name="Hainaut M."/>
            <person name="Haridas S."/>
            <person name="Labutti K."/>
            <person name="Lindquist E."/>
            <person name="Lipzen A."/>
            <person name="Khouja H.-R."/>
            <person name="Murat C."/>
            <person name="Ohm R."/>
            <person name="Olson A."/>
            <person name="Spatafora J."/>
            <person name="Veneault-Fourrey C."/>
            <person name="Henrissat B."/>
            <person name="Grigoriev I."/>
            <person name="Martin F."/>
            <person name="Perotto S."/>
        </authorList>
    </citation>
    <scope>NUCLEOTIDE SEQUENCE [LARGE SCALE GENOMIC DNA]</scope>
    <source>
        <strain evidence="3 4">UAMH 7357</strain>
    </source>
</reference>
<dbReference type="AlphaFoldDB" id="A0A2J6PTL9"/>
<dbReference type="STRING" id="1745343.A0A2J6PTL9"/>
<keyword evidence="4" id="KW-1185">Reference proteome</keyword>
<feature type="compositionally biased region" description="Low complexity" evidence="1">
    <location>
        <begin position="186"/>
        <end position="206"/>
    </location>
</feature>
<dbReference type="OrthoDB" id="5589325at2759"/>
<dbReference type="EMBL" id="KZ613500">
    <property type="protein sequence ID" value="PMD17380.1"/>
    <property type="molecule type" value="Genomic_DNA"/>
</dbReference>
<feature type="region of interest" description="Disordered" evidence="1">
    <location>
        <begin position="106"/>
        <end position="206"/>
    </location>
</feature>
<proteinExistence type="predicted"/>
<evidence type="ECO:0000313" key="4">
    <source>
        <dbReference type="Proteomes" id="UP000235672"/>
    </source>
</evidence>
<feature type="compositionally biased region" description="Polar residues" evidence="1">
    <location>
        <begin position="116"/>
        <end position="127"/>
    </location>
</feature>
<feature type="compositionally biased region" description="Low complexity" evidence="1">
    <location>
        <begin position="106"/>
        <end position="115"/>
    </location>
</feature>
<evidence type="ECO:0000256" key="2">
    <source>
        <dbReference type="SAM" id="Phobius"/>
    </source>
</evidence>
<keyword evidence="2" id="KW-0812">Transmembrane</keyword>
<gene>
    <name evidence="3" type="ORF">NA56DRAFT_278095</name>
</gene>
<evidence type="ECO:0000256" key="1">
    <source>
        <dbReference type="SAM" id="MobiDB-lite"/>
    </source>
</evidence>
<dbReference type="Proteomes" id="UP000235672">
    <property type="component" value="Unassembled WGS sequence"/>
</dbReference>
<evidence type="ECO:0000313" key="3">
    <source>
        <dbReference type="EMBL" id="PMD17380.1"/>
    </source>
</evidence>
<keyword evidence="2" id="KW-1133">Transmembrane helix</keyword>
<name>A0A2J6PTL9_9HELO</name>
<sequence length="240" mass="25350">MLAAGKHLYSTPVHFTKTEIDITAGIPFNVTWEGANGTTTLSLQEGAANSMKTDVILTDLTNEYVLWTPYNTTTPGQYILRLDDTSNDFAHGLVFNMQSAGSDPCLASTSSASLSKPSQIQAPIVQNPSTTSTPSTSKTLGFTAKADRSKSSSTSTSTATRFATVQNSSSTSTITKSNPPIQTPDTLSSNSNSNSNSRTSSSPLASSKSTLLTMAKAGMGVGCSLAFIFLFTICLLLYRR</sequence>
<accession>A0A2J6PTL9</accession>
<feature type="transmembrane region" description="Helical" evidence="2">
    <location>
        <begin position="217"/>
        <end position="238"/>
    </location>
</feature>
<feature type="compositionally biased region" description="Low complexity" evidence="1">
    <location>
        <begin position="128"/>
        <end position="137"/>
    </location>
</feature>
<feature type="compositionally biased region" description="Low complexity" evidence="1">
    <location>
        <begin position="151"/>
        <end position="177"/>
    </location>
</feature>
<protein>
    <submittedName>
        <fullName evidence="3">Uncharacterized protein</fullName>
    </submittedName>
</protein>